<keyword evidence="2" id="KW-1185">Reference proteome</keyword>
<comment type="caution">
    <text evidence="1">The sequence shown here is derived from an EMBL/GenBank/DDBJ whole genome shotgun (WGS) entry which is preliminary data.</text>
</comment>
<dbReference type="Pfam" id="PF22752">
    <property type="entry name" value="DUF488-N3i"/>
    <property type="match status" value="1"/>
</dbReference>
<sequence>MSTTIPADNIRLKRAYEKPADTDGVRILVDRLWPRGVSKEAAALDQWMKDIAPSSALRKWFGHDPARWPEFQQRYEVELRDHSEQLAELRAAARKGPITLVYSAHDEQHNDAVVLRRLLLGRKPAA</sequence>
<evidence type="ECO:0000313" key="1">
    <source>
        <dbReference type="EMBL" id="KGM51649.1"/>
    </source>
</evidence>
<protein>
    <recommendedName>
        <fullName evidence="3">Uroporphyrin-III methyltransferase</fullName>
    </recommendedName>
</protein>
<dbReference type="eggNOG" id="COG3189">
    <property type="taxonomic scope" value="Bacteria"/>
</dbReference>
<dbReference type="Proteomes" id="UP000030017">
    <property type="component" value="Unassembled WGS sequence"/>
</dbReference>
<accession>A0A0A0EML7</accession>
<name>A0A0A0EML7_9GAMM</name>
<dbReference type="EMBL" id="AVPS01000005">
    <property type="protein sequence ID" value="KGM51649.1"/>
    <property type="molecule type" value="Genomic_DNA"/>
</dbReference>
<gene>
    <name evidence="1" type="ORF">N792_08155</name>
</gene>
<dbReference type="AlphaFoldDB" id="A0A0A0EML7"/>
<proteinExistence type="predicted"/>
<evidence type="ECO:0000313" key="2">
    <source>
        <dbReference type="Proteomes" id="UP000030017"/>
    </source>
</evidence>
<dbReference type="OrthoDB" id="9790745at2"/>
<organism evidence="1 2">
    <name type="scientific">Lysobacter concretionis Ko07 = DSM 16239</name>
    <dbReference type="NCBI Taxonomy" id="1122185"/>
    <lineage>
        <taxon>Bacteria</taxon>
        <taxon>Pseudomonadati</taxon>
        <taxon>Pseudomonadota</taxon>
        <taxon>Gammaproteobacteria</taxon>
        <taxon>Lysobacterales</taxon>
        <taxon>Lysobacteraceae</taxon>
        <taxon>Novilysobacter</taxon>
    </lineage>
</organism>
<evidence type="ECO:0008006" key="3">
    <source>
        <dbReference type="Google" id="ProtNLM"/>
    </source>
</evidence>
<dbReference type="RefSeq" id="WP_036193692.1">
    <property type="nucleotide sequence ID" value="NZ_AVPS01000005.1"/>
</dbReference>
<dbReference type="InterPro" id="IPR052552">
    <property type="entry name" value="YeaO-like"/>
</dbReference>
<dbReference type="STRING" id="1122185.N792_08155"/>
<reference evidence="1 2" key="1">
    <citation type="submission" date="2013-08" db="EMBL/GenBank/DDBJ databases">
        <title>Genome sequencing of Lysobacter.</title>
        <authorList>
            <person name="Zhang S."/>
            <person name="Wang G."/>
        </authorList>
    </citation>
    <scope>NUCLEOTIDE SEQUENCE [LARGE SCALE GENOMIC DNA]</scope>
    <source>
        <strain evidence="1 2">Ko07</strain>
    </source>
</reference>
<dbReference type="PANTHER" id="PTHR36849">
    <property type="entry name" value="CYTOPLASMIC PROTEIN-RELATED"/>
    <property type="match status" value="1"/>
</dbReference>
<dbReference type="PANTHER" id="PTHR36849:SF1">
    <property type="entry name" value="CYTOPLASMIC PROTEIN"/>
    <property type="match status" value="1"/>
</dbReference>